<keyword evidence="1" id="KW-1133">Transmembrane helix</keyword>
<dbReference type="AlphaFoldDB" id="A0A1V9ZYV2"/>
<comment type="caution">
    <text evidence="2">The sequence shown here is derived from an EMBL/GenBank/DDBJ whole genome shotgun (WGS) entry which is preliminary data.</text>
</comment>
<accession>A0A1V9ZYV2</accession>
<organism evidence="2 3">
    <name type="scientific">Thraustotheca clavata</name>
    <dbReference type="NCBI Taxonomy" id="74557"/>
    <lineage>
        <taxon>Eukaryota</taxon>
        <taxon>Sar</taxon>
        <taxon>Stramenopiles</taxon>
        <taxon>Oomycota</taxon>
        <taxon>Saprolegniomycetes</taxon>
        <taxon>Saprolegniales</taxon>
        <taxon>Achlyaceae</taxon>
        <taxon>Thraustotheca</taxon>
    </lineage>
</organism>
<dbReference type="EMBL" id="JNBS01000965">
    <property type="protein sequence ID" value="OQS03186.1"/>
    <property type="molecule type" value="Genomic_DNA"/>
</dbReference>
<proteinExistence type="predicted"/>
<dbReference type="Proteomes" id="UP000243217">
    <property type="component" value="Unassembled WGS sequence"/>
</dbReference>
<evidence type="ECO:0000313" key="3">
    <source>
        <dbReference type="Proteomes" id="UP000243217"/>
    </source>
</evidence>
<protein>
    <recommendedName>
        <fullName evidence="4">Transmembrane protein</fullName>
    </recommendedName>
</protein>
<sequence length="369" mass="41025">MARSTQVTPLGPATPTLPSFSLNFEKSWVHVLVGYASFLLGICIVLLLSMDTVVNNWSINDFVGDGYAFLTPIATVQSAEELNNQYNFASNWGLNELSKVGYWMVNSSVNAFVTKSNSIFVVSVGWFPMASGSQDQCKIFQTSYPLDLSQTPNPRLALASNLVTYYRGNALTHYFSNDRTVNVATAPISSSGLDDLGYTPGRIGVDMRLTTKIPLVNTSSPQEIDVTFYKFYPKSICTGCSTVTELGFGHCNLTFIYNDTTKRVKITNSNNILGTTYKFGLLIPQSLFSSASHYVKVIAIIFAVGGFLASRRTAMWLEVDRNKTDSILAKILRMILPKYFPYPSHALRFDMFCYNSDIFSIFPTSNEYL</sequence>
<name>A0A1V9ZYV2_9STRA</name>
<evidence type="ECO:0008006" key="4">
    <source>
        <dbReference type="Google" id="ProtNLM"/>
    </source>
</evidence>
<evidence type="ECO:0000313" key="2">
    <source>
        <dbReference type="EMBL" id="OQS03186.1"/>
    </source>
</evidence>
<feature type="transmembrane region" description="Helical" evidence="1">
    <location>
        <begin position="27"/>
        <end position="48"/>
    </location>
</feature>
<evidence type="ECO:0000256" key="1">
    <source>
        <dbReference type="SAM" id="Phobius"/>
    </source>
</evidence>
<reference evidence="2 3" key="1">
    <citation type="journal article" date="2014" name="Genome Biol. Evol.">
        <title>The secreted proteins of Achlya hypogyna and Thraustotheca clavata identify the ancestral oomycete secretome and reveal gene acquisitions by horizontal gene transfer.</title>
        <authorList>
            <person name="Misner I."/>
            <person name="Blouin N."/>
            <person name="Leonard G."/>
            <person name="Richards T.A."/>
            <person name="Lane C.E."/>
        </authorList>
    </citation>
    <scope>NUCLEOTIDE SEQUENCE [LARGE SCALE GENOMIC DNA]</scope>
    <source>
        <strain evidence="2 3">ATCC 34112</strain>
    </source>
</reference>
<keyword evidence="1" id="KW-0812">Transmembrane</keyword>
<gene>
    <name evidence="2" type="ORF">THRCLA_21217</name>
</gene>
<keyword evidence="1" id="KW-0472">Membrane</keyword>
<keyword evidence="3" id="KW-1185">Reference proteome</keyword>